<reference evidence="1 2" key="1">
    <citation type="journal article" date="2014" name="PLoS ONE">
        <title>Genomic, Proteomic, Morphological, and Phylogenetic Analyses of vB_EcoP_SU10, a Podoviridae Phage with C3 Morphology.</title>
        <authorList>
            <person name="Mirzaei M.K."/>
            <person name="Eriksson H."/>
            <person name="Kasuga K."/>
            <person name="Haggard-Ljungquist E."/>
            <person name="Nilsson A.S."/>
        </authorList>
    </citation>
    <scope>NUCLEOTIDE SEQUENCE [LARGE SCALE GENOMIC DNA]</scope>
</reference>
<dbReference type="KEGG" id="vg:24725250"/>
<dbReference type="EMBL" id="KM044272">
    <property type="protein sequence ID" value="AIF71801.1"/>
    <property type="molecule type" value="Genomic_DNA"/>
</dbReference>
<dbReference type="Proteomes" id="UP000031602">
    <property type="component" value="Segment"/>
</dbReference>
<protein>
    <submittedName>
        <fullName evidence="1">Uncharacterized protein</fullName>
    </submittedName>
</protein>
<dbReference type="RefSeq" id="YP_009152899.1">
    <property type="nucleotide sequence ID" value="NC_027395.1"/>
</dbReference>
<sequence length="42" mass="5170">MEEMPSDWCYRQSAICNEQGRPDEAEFYLELAELWKEREEKE</sequence>
<keyword evidence="2" id="KW-1185">Reference proteome</keyword>
<evidence type="ECO:0000313" key="1">
    <source>
        <dbReference type="EMBL" id="AIF71801.1"/>
    </source>
</evidence>
<proteinExistence type="predicted"/>
<gene>
    <name evidence="1" type="ORF">SU10_048</name>
</gene>
<evidence type="ECO:0000313" key="2">
    <source>
        <dbReference type="Proteomes" id="UP000031602"/>
    </source>
</evidence>
<dbReference type="OrthoDB" id="26930at10239"/>
<organism evidence="1 2">
    <name type="scientific">Escherichia phage vB_EcoP_SU10</name>
    <dbReference type="NCBI Taxonomy" id="1519788"/>
    <lineage>
        <taxon>Viruses</taxon>
        <taxon>Duplodnaviria</taxon>
        <taxon>Heunggongvirae</taxon>
        <taxon>Uroviricota</taxon>
        <taxon>Caudoviricetes</taxon>
        <taxon>Mktvariviridae</taxon>
        <taxon>Gordonclarkvirinae</taxon>
        <taxon>Kuravirus</taxon>
        <taxon>Kuravirus CHD5UKE1</taxon>
        <taxon>Kuravirus SU10</taxon>
    </lineage>
</organism>
<name>A0A0B4N0W4_9CAUD</name>
<accession>A0A0B4N0W4</accession>
<dbReference type="GeneID" id="24725250"/>